<dbReference type="Proteomes" id="UP000195953">
    <property type="component" value="Chromosome 1"/>
</dbReference>
<dbReference type="GO" id="GO:0033890">
    <property type="term" value="F:ribonuclease D activity"/>
    <property type="evidence" value="ECO:0007669"/>
    <property type="project" value="UniProtKB-UniRule"/>
</dbReference>
<dbReference type="PROSITE" id="PS50967">
    <property type="entry name" value="HRDC"/>
    <property type="match status" value="1"/>
</dbReference>
<dbReference type="Pfam" id="PF01612">
    <property type="entry name" value="DNA_pol_A_exo1"/>
    <property type="match status" value="1"/>
</dbReference>
<dbReference type="InterPro" id="IPR012337">
    <property type="entry name" value="RNaseH-like_sf"/>
</dbReference>
<dbReference type="EC" id="3.1.13.5" evidence="6"/>
<dbReference type="CDD" id="cd06142">
    <property type="entry name" value="RNaseD_exo"/>
    <property type="match status" value="1"/>
</dbReference>
<keyword evidence="3 6" id="KW-0540">Nuclease</keyword>
<dbReference type="HAMAP" id="MF_01899">
    <property type="entry name" value="RNase_D"/>
    <property type="match status" value="1"/>
</dbReference>
<dbReference type="PANTHER" id="PTHR47649:SF1">
    <property type="entry name" value="RIBONUCLEASE D"/>
    <property type="match status" value="1"/>
</dbReference>
<dbReference type="InterPro" id="IPR044876">
    <property type="entry name" value="HRDC_dom_sf"/>
</dbReference>
<dbReference type="GeneID" id="61894896"/>
<comment type="similarity">
    <text evidence="6">Belongs to the RNase D family.</text>
</comment>
<dbReference type="InterPro" id="IPR051086">
    <property type="entry name" value="RNase_D-like"/>
</dbReference>
<evidence type="ECO:0000313" key="8">
    <source>
        <dbReference type="EMBL" id="SMQ99792.1"/>
    </source>
</evidence>
<dbReference type="NCBIfam" id="TIGR01388">
    <property type="entry name" value="rnd"/>
    <property type="match status" value="1"/>
</dbReference>
<dbReference type="InterPro" id="IPR036397">
    <property type="entry name" value="RNaseH_sf"/>
</dbReference>
<feature type="domain" description="HRDC" evidence="7">
    <location>
        <begin position="208"/>
        <end position="288"/>
    </location>
</feature>
<dbReference type="GO" id="GO:0003676">
    <property type="term" value="F:nucleic acid binding"/>
    <property type="evidence" value="ECO:0007669"/>
    <property type="project" value="InterPro"/>
</dbReference>
<sequence>MPHWITHPSELTERLQASRPYRIGLDTEFIRERTYWPQLALVQMAIGEEILLIDPLIPGMNEALKEWLTATDIVKVMHSASEDLVTFKCACEVLPRPLFDTQIAAALAGIGGGMGYQKLVQEVTGTLLTKGETRSDWMRRPLSHAQLEYAADDVRYLFAIHDELTRRLTEQDRLGWLAEDAERLLATVEQDDGERWPHVSLRTAQFLEPAAQRRLLRLLRWRDLQARQRDRPRSWILDNELASQLARFPPADLDALLRQFDKFPKAPRKLASAVWEVLNTPLPDEDGAPLAQAATDGSKAVLKRLQDTVTQRSRELGLPDGLLASRRHLETLIEQRSWPAALGQWRREVLEAQVMPLLDDAAAS</sequence>
<evidence type="ECO:0000256" key="1">
    <source>
        <dbReference type="ARBA" id="ARBA00022490"/>
    </source>
</evidence>
<dbReference type="InterPro" id="IPR002562">
    <property type="entry name" value="3'-5'_exonuclease_dom"/>
</dbReference>
<dbReference type="GO" id="GO:0008408">
    <property type="term" value="F:3'-5' exonuclease activity"/>
    <property type="evidence" value="ECO:0007669"/>
    <property type="project" value="InterPro"/>
</dbReference>
<dbReference type="STRING" id="48664.BER92_06940"/>
<evidence type="ECO:0000256" key="2">
    <source>
        <dbReference type="ARBA" id="ARBA00022694"/>
    </source>
</evidence>
<evidence type="ECO:0000313" key="9">
    <source>
        <dbReference type="EMBL" id="SMR02755.1"/>
    </source>
</evidence>
<dbReference type="InterPro" id="IPR002121">
    <property type="entry name" value="HRDC_dom"/>
</dbReference>
<name>A0A1Y6HD91_9XANT</name>
<comment type="cofactor">
    <cofactor evidence="6">
        <name>a divalent metal cation</name>
        <dbReference type="ChEBI" id="CHEBI:60240"/>
    </cofactor>
</comment>
<dbReference type="PANTHER" id="PTHR47649">
    <property type="entry name" value="RIBONUCLEASE D"/>
    <property type="match status" value="1"/>
</dbReference>
<comment type="subcellular location">
    <subcellularLocation>
        <location evidence="6">Cytoplasm</location>
    </subcellularLocation>
</comment>
<dbReference type="SMART" id="SM00474">
    <property type="entry name" value="35EXOc"/>
    <property type="match status" value="1"/>
</dbReference>
<dbReference type="GO" id="GO:0005737">
    <property type="term" value="C:cytoplasm"/>
    <property type="evidence" value="ECO:0007669"/>
    <property type="project" value="UniProtKB-SubCell"/>
</dbReference>
<dbReference type="AlphaFoldDB" id="A0A1Y6HD91"/>
<proteinExistence type="inferred from homology"/>
<evidence type="ECO:0000259" key="7">
    <source>
        <dbReference type="PROSITE" id="PS50967"/>
    </source>
</evidence>
<evidence type="ECO:0000256" key="5">
    <source>
        <dbReference type="ARBA" id="ARBA00022839"/>
    </source>
</evidence>
<dbReference type="SUPFAM" id="SSF47819">
    <property type="entry name" value="HRDC-like"/>
    <property type="match status" value="2"/>
</dbReference>
<dbReference type="InterPro" id="IPR006292">
    <property type="entry name" value="RNase_D"/>
</dbReference>
<dbReference type="Gene3D" id="1.10.150.80">
    <property type="entry name" value="HRDC domain"/>
    <property type="match status" value="2"/>
</dbReference>
<keyword evidence="1 6" id="KW-0963">Cytoplasm</keyword>
<dbReference type="SUPFAM" id="SSF53098">
    <property type="entry name" value="Ribonuclease H-like"/>
    <property type="match status" value="1"/>
</dbReference>
<keyword evidence="5 6" id="KW-0269">Exonuclease</keyword>
<dbReference type="EMBL" id="LT853885">
    <property type="protein sequence ID" value="SMR02755.1"/>
    <property type="molecule type" value="Genomic_DNA"/>
</dbReference>
<evidence type="ECO:0000256" key="3">
    <source>
        <dbReference type="ARBA" id="ARBA00022722"/>
    </source>
</evidence>
<dbReference type="EMBL" id="LT853882">
    <property type="protein sequence ID" value="SMQ99792.1"/>
    <property type="molecule type" value="Genomic_DNA"/>
</dbReference>
<evidence type="ECO:0000256" key="4">
    <source>
        <dbReference type="ARBA" id="ARBA00022801"/>
    </source>
</evidence>
<comment type="function">
    <text evidence="6">Exonuclease involved in the 3' processing of various precursor tRNAs. Initiates hydrolysis at the 3'-terminus of an RNA molecule and releases 5'-mononucleotides.</text>
</comment>
<evidence type="ECO:0000256" key="6">
    <source>
        <dbReference type="HAMAP-Rule" id="MF_01899"/>
    </source>
</evidence>
<dbReference type="OrthoDB" id="9800549at2"/>
<keyword evidence="4 6" id="KW-0378">Hydrolase</keyword>
<dbReference type="InterPro" id="IPR010997">
    <property type="entry name" value="HRDC-like_sf"/>
</dbReference>
<dbReference type="Proteomes" id="UP000195877">
    <property type="component" value="Chromosome 1"/>
</dbReference>
<dbReference type="Gene3D" id="3.30.420.10">
    <property type="entry name" value="Ribonuclease H-like superfamily/Ribonuclease H"/>
    <property type="match status" value="1"/>
</dbReference>
<dbReference type="GO" id="GO:0042780">
    <property type="term" value="P:tRNA 3'-end processing"/>
    <property type="evidence" value="ECO:0007669"/>
    <property type="project" value="UniProtKB-UniRule"/>
</dbReference>
<gene>
    <name evidence="9" type="primary">rnD</name>
    <name evidence="6 8" type="synonym">rnd</name>
    <name evidence="9" type="ORF">PD5205_01446</name>
    <name evidence="8" type="ORF">PD885_02560</name>
</gene>
<dbReference type="eggNOG" id="COG0349">
    <property type="taxonomic scope" value="Bacteria"/>
</dbReference>
<reference evidence="9 11" key="2">
    <citation type="submission" date="2017-05" db="EMBL/GenBank/DDBJ databases">
        <authorList>
            <person name="Song R."/>
            <person name="Chenine A.L."/>
            <person name="Ruprecht R.M."/>
        </authorList>
    </citation>
    <scope>NUCLEOTIDE SEQUENCE [LARGE SCALE GENOMIC DNA]</scope>
    <source>
        <strain evidence="9">PD5205</strain>
    </source>
</reference>
<keyword evidence="10" id="KW-1185">Reference proteome</keyword>
<dbReference type="GO" id="GO:0000166">
    <property type="term" value="F:nucleotide binding"/>
    <property type="evidence" value="ECO:0007669"/>
    <property type="project" value="InterPro"/>
</dbReference>
<organism evidence="9 11">
    <name type="scientific">Xanthomonas fragariae</name>
    <dbReference type="NCBI Taxonomy" id="48664"/>
    <lineage>
        <taxon>Bacteria</taxon>
        <taxon>Pseudomonadati</taxon>
        <taxon>Pseudomonadota</taxon>
        <taxon>Gammaproteobacteria</taxon>
        <taxon>Lysobacterales</taxon>
        <taxon>Lysobacteraceae</taxon>
        <taxon>Xanthomonas</taxon>
    </lineage>
</organism>
<dbReference type="Pfam" id="PF00570">
    <property type="entry name" value="HRDC"/>
    <property type="match status" value="1"/>
</dbReference>
<dbReference type="RefSeq" id="WP_002810465.1">
    <property type="nucleotide sequence ID" value="NZ_CP016830.1"/>
</dbReference>
<dbReference type="KEGG" id="xfr:BER92_06940"/>
<evidence type="ECO:0000313" key="11">
    <source>
        <dbReference type="Proteomes" id="UP000195953"/>
    </source>
</evidence>
<keyword evidence="2 6" id="KW-0819">tRNA processing</keyword>
<evidence type="ECO:0000313" key="10">
    <source>
        <dbReference type="Proteomes" id="UP000195877"/>
    </source>
</evidence>
<comment type="catalytic activity">
    <reaction evidence="6">
        <text>Exonucleolytic cleavage that removes extra residues from the 3'-terminus of tRNA to produce 5'-mononucleotides.</text>
        <dbReference type="EC" id="3.1.13.5"/>
    </reaction>
</comment>
<accession>A0A1Y6HD91</accession>
<reference evidence="8 10" key="1">
    <citation type="submission" date="2017-05" db="EMBL/GenBank/DDBJ databases">
        <authorList>
            <person name="Blom J."/>
        </authorList>
    </citation>
    <scope>NUCLEOTIDE SEQUENCE [LARGE SCALE GENOMIC DNA]</scope>
    <source>
        <strain evidence="8">PD885</strain>
    </source>
</reference>
<protein>
    <recommendedName>
        <fullName evidence="6">Ribonuclease D</fullName>
        <shortName evidence="6">RNase D</shortName>
        <ecNumber evidence="6">3.1.13.5</ecNumber>
    </recommendedName>
</protein>